<protein>
    <submittedName>
        <fullName evidence="1">Putative adhesin</fullName>
    </submittedName>
</protein>
<dbReference type="OrthoDB" id="2112630at2"/>
<dbReference type="EMBL" id="FTNC01000014">
    <property type="protein sequence ID" value="SIR13714.1"/>
    <property type="molecule type" value="Genomic_DNA"/>
</dbReference>
<dbReference type="Proteomes" id="UP000185669">
    <property type="component" value="Unassembled WGS sequence"/>
</dbReference>
<dbReference type="AlphaFoldDB" id="A0A1N6YGM7"/>
<proteinExistence type="predicted"/>
<dbReference type="RefSeq" id="WP_076545355.1">
    <property type="nucleotide sequence ID" value="NZ_FTNC01000014.1"/>
</dbReference>
<accession>A0A1N6YGM7</accession>
<keyword evidence="2" id="KW-1185">Reference proteome</keyword>
<evidence type="ECO:0000313" key="1">
    <source>
        <dbReference type="EMBL" id="SIR13714.1"/>
    </source>
</evidence>
<name>A0A1N6YGM7_9FIRM</name>
<organism evidence="1 2">
    <name type="scientific">Halanaerobium kushneri</name>
    <dbReference type="NCBI Taxonomy" id="56779"/>
    <lineage>
        <taxon>Bacteria</taxon>
        <taxon>Bacillati</taxon>
        <taxon>Bacillota</taxon>
        <taxon>Clostridia</taxon>
        <taxon>Halanaerobiales</taxon>
        <taxon>Halanaerobiaceae</taxon>
        <taxon>Halanaerobium</taxon>
    </lineage>
</organism>
<gene>
    <name evidence="1" type="ORF">SAMN05421834_11450</name>
</gene>
<dbReference type="STRING" id="56779.SAMN05421834_11450"/>
<evidence type="ECO:0000313" key="2">
    <source>
        <dbReference type="Proteomes" id="UP000185669"/>
    </source>
</evidence>
<sequence>MSRKKFVTYLLIILTLVMIADIKYVRSDNHLFQGFITESIEDLIKTEGTFFQNSFDSDSIKAEKDGSLVLDYNFLNENKEVRTFYLKNDFGSIDLTGTQNQEINIDYTLKVHAEDKEAAEEFIKDLEVIYNLRGDKLEIALNKSQTSTPDLINVVEIDYRISIPENLMTDLRNKYGALDVSSLDAALEASNRYGSTNIDNISGRVEVDLDYGEARITNLASSLNLESAYTENTVRNIEGEFKLESAYGFNRIQNLASDLIINSRYGGAEISEAKNIDINSRYTGFSFENISGKITADIEYGDLRLKNISDLDFELQYADCTIERLKDYELYNYDLKVEYGNIAADLGGVNYENKKELVYRGSRAEHNISISSEYGDILIK</sequence>
<reference evidence="2" key="1">
    <citation type="submission" date="2017-01" db="EMBL/GenBank/DDBJ databases">
        <authorList>
            <person name="Varghese N."/>
            <person name="Submissions S."/>
        </authorList>
    </citation>
    <scope>NUCLEOTIDE SEQUENCE [LARGE SCALE GENOMIC DNA]</scope>
    <source>
        <strain evidence="2">ATCC 700103</strain>
    </source>
</reference>